<dbReference type="Proteomes" id="UP000019149">
    <property type="component" value="Unassembled WGS sequence"/>
</dbReference>
<keyword evidence="2" id="KW-1185">Reference proteome</keyword>
<accession>W6U581</accession>
<evidence type="ECO:0000313" key="2">
    <source>
        <dbReference type="Proteomes" id="UP000019149"/>
    </source>
</evidence>
<proteinExistence type="predicted"/>
<dbReference type="AlphaFoldDB" id="W6U581"/>
<dbReference type="CTD" id="36345144"/>
<organism evidence="1 2">
    <name type="scientific">Echinococcus granulosus</name>
    <name type="common">Hydatid tapeworm</name>
    <dbReference type="NCBI Taxonomy" id="6210"/>
    <lineage>
        <taxon>Eukaryota</taxon>
        <taxon>Metazoa</taxon>
        <taxon>Spiralia</taxon>
        <taxon>Lophotrochozoa</taxon>
        <taxon>Platyhelminthes</taxon>
        <taxon>Cestoda</taxon>
        <taxon>Eucestoda</taxon>
        <taxon>Cyclophyllidea</taxon>
        <taxon>Taeniidae</taxon>
        <taxon>Echinococcus</taxon>
        <taxon>Echinococcus granulosus group</taxon>
    </lineage>
</organism>
<protein>
    <submittedName>
        <fullName evidence="1">Uncharacterized protein</fullName>
    </submittedName>
</protein>
<evidence type="ECO:0000313" key="1">
    <source>
        <dbReference type="EMBL" id="EUB55716.1"/>
    </source>
</evidence>
<gene>
    <name evidence="1" type="ORF">EGR_09429</name>
</gene>
<comment type="caution">
    <text evidence="1">The sequence shown here is derived from an EMBL/GenBank/DDBJ whole genome shotgun (WGS) entry which is preliminary data.</text>
</comment>
<dbReference type="RefSeq" id="XP_024346912.1">
    <property type="nucleotide sequence ID" value="XM_024498678.1"/>
</dbReference>
<sequence>MHSFNKYVEISNTTRILFEHIPLTYLSHTKVEGNLAFCLCTYSAMSLQKKDTMTIDVFSVQNMTFKFFASTSLVPNIVQTPVHILLSRLKSAVNIGDCASLSFARPPTCDFILCNLEGVLFCADVSMHLLLSGINVKHCKKLKQWKRSTKRIYLMLRHAFHPNELCDAASNGTANCRKSHFSHAPWFGQLTAQLEPMQTFVPLCQGVLLFLRKLKRFSLQARLWRFNKNKGYSSFQDDTTQALILRWSQKTCLKYNVHTASAKVANEASEFGRFYMYCTSLFALNIDEDRSNTTLKDIDSLKQVALRRTTKLRLRYGIIIY</sequence>
<reference evidence="1 2" key="1">
    <citation type="journal article" date="2013" name="Nat. Genet.">
        <title>The genome of the hydatid tapeworm Echinococcus granulosus.</title>
        <authorList>
            <person name="Zheng H."/>
            <person name="Zhang W."/>
            <person name="Zhang L."/>
            <person name="Zhang Z."/>
            <person name="Li J."/>
            <person name="Lu G."/>
            <person name="Zhu Y."/>
            <person name="Wang Y."/>
            <person name="Huang Y."/>
            <person name="Liu J."/>
            <person name="Kang H."/>
            <person name="Chen J."/>
            <person name="Wang L."/>
            <person name="Chen A."/>
            <person name="Yu S."/>
            <person name="Gao Z."/>
            <person name="Jin L."/>
            <person name="Gu W."/>
            <person name="Wang Z."/>
            <person name="Zhao L."/>
            <person name="Shi B."/>
            <person name="Wen H."/>
            <person name="Lin R."/>
            <person name="Jones M.K."/>
            <person name="Brejova B."/>
            <person name="Vinar T."/>
            <person name="Zhao G."/>
            <person name="McManus D.P."/>
            <person name="Chen Z."/>
            <person name="Zhou Y."/>
            <person name="Wang S."/>
        </authorList>
    </citation>
    <scope>NUCLEOTIDE SEQUENCE [LARGE SCALE GENOMIC DNA]</scope>
</reference>
<dbReference type="KEGG" id="egl:EGR_09429"/>
<name>W6U581_ECHGR</name>
<dbReference type="GeneID" id="36345144"/>
<dbReference type="EMBL" id="APAU02000147">
    <property type="protein sequence ID" value="EUB55716.1"/>
    <property type="molecule type" value="Genomic_DNA"/>
</dbReference>